<gene>
    <name evidence="1" type="ORF">FA95DRAFT_1613088</name>
</gene>
<sequence>MSTCNLPPTHVVTAKTSKQYLWESLRPSLPHFSLSTPKRASCTSSQSPWIRNDVSVVALLRRIARIPDLRHASSSRGAGLALETVFETSKPLSGYSSLGQRRRLQRYTGVNSCIAITAQILLASALHIGPSPSKVYPDVISRPRDSRSGAIMTPPHLPFDIHARIIQFVYITTQSHDVDYRTLSACALICKDWVAPAQRLLFRRIPYQAVDHRWWRRDTITLLLRAITISPHLGPYVVSIPIILQSDRDNEQVPRDTYYALLRIAQVRLDITQHLRASTLSKLRSLGLRPAALVLDGDMIGDIPAVLAMWRSDKQKNARLLRENEELCRQLRNMWLLATTLGDLDFDSGAATNGNGGNGNGHGMSGGNARRGGSALKRRHNSGCVDEVHLTLQQPTHFQAAYGAAAYEALQADTCRVLLLGTGRPEPAPPAKEQELEVGSLGWWEDAPDARRIGDSLRSLIIPRLPHRPITLPRTLRHFGYHVTNHNELDTFGVMERLGYLVSALADESALPQLREVSVTRSASQEVVQAFEGLRESRGVEVLVYADRESYPRARYVDWIA</sequence>
<dbReference type="Proteomes" id="UP000814033">
    <property type="component" value="Unassembled WGS sequence"/>
</dbReference>
<name>A0ACB8R492_9AGAM</name>
<comment type="caution">
    <text evidence="1">The sequence shown here is derived from an EMBL/GenBank/DDBJ whole genome shotgun (WGS) entry which is preliminary data.</text>
</comment>
<evidence type="ECO:0000313" key="1">
    <source>
        <dbReference type="EMBL" id="KAI0038808.1"/>
    </source>
</evidence>
<dbReference type="EMBL" id="MU276409">
    <property type="protein sequence ID" value="KAI0038808.1"/>
    <property type="molecule type" value="Genomic_DNA"/>
</dbReference>
<accession>A0ACB8R492</accession>
<protein>
    <submittedName>
        <fullName evidence="1">Uncharacterized protein</fullName>
    </submittedName>
</protein>
<organism evidence="1 2">
    <name type="scientific">Auriscalpium vulgare</name>
    <dbReference type="NCBI Taxonomy" id="40419"/>
    <lineage>
        <taxon>Eukaryota</taxon>
        <taxon>Fungi</taxon>
        <taxon>Dikarya</taxon>
        <taxon>Basidiomycota</taxon>
        <taxon>Agaricomycotina</taxon>
        <taxon>Agaricomycetes</taxon>
        <taxon>Russulales</taxon>
        <taxon>Auriscalpiaceae</taxon>
        <taxon>Auriscalpium</taxon>
    </lineage>
</organism>
<proteinExistence type="predicted"/>
<reference evidence="1" key="1">
    <citation type="submission" date="2021-02" db="EMBL/GenBank/DDBJ databases">
        <authorList>
            <consortium name="DOE Joint Genome Institute"/>
            <person name="Ahrendt S."/>
            <person name="Looney B.P."/>
            <person name="Miyauchi S."/>
            <person name="Morin E."/>
            <person name="Drula E."/>
            <person name="Courty P.E."/>
            <person name="Chicoki N."/>
            <person name="Fauchery L."/>
            <person name="Kohler A."/>
            <person name="Kuo A."/>
            <person name="Labutti K."/>
            <person name="Pangilinan J."/>
            <person name="Lipzen A."/>
            <person name="Riley R."/>
            <person name="Andreopoulos W."/>
            <person name="He G."/>
            <person name="Johnson J."/>
            <person name="Barry K.W."/>
            <person name="Grigoriev I.V."/>
            <person name="Nagy L."/>
            <person name="Hibbett D."/>
            <person name="Henrissat B."/>
            <person name="Matheny P.B."/>
            <person name="Labbe J."/>
            <person name="Martin F."/>
        </authorList>
    </citation>
    <scope>NUCLEOTIDE SEQUENCE</scope>
    <source>
        <strain evidence="1">FP105234-sp</strain>
    </source>
</reference>
<reference evidence="1" key="2">
    <citation type="journal article" date="2022" name="New Phytol.">
        <title>Evolutionary transition to the ectomycorrhizal habit in the genomes of a hyperdiverse lineage of mushroom-forming fungi.</title>
        <authorList>
            <person name="Looney B."/>
            <person name="Miyauchi S."/>
            <person name="Morin E."/>
            <person name="Drula E."/>
            <person name="Courty P.E."/>
            <person name="Kohler A."/>
            <person name="Kuo A."/>
            <person name="LaButti K."/>
            <person name="Pangilinan J."/>
            <person name="Lipzen A."/>
            <person name="Riley R."/>
            <person name="Andreopoulos W."/>
            <person name="He G."/>
            <person name="Johnson J."/>
            <person name="Nolan M."/>
            <person name="Tritt A."/>
            <person name="Barry K.W."/>
            <person name="Grigoriev I.V."/>
            <person name="Nagy L.G."/>
            <person name="Hibbett D."/>
            <person name="Henrissat B."/>
            <person name="Matheny P.B."/>
            <person name="Labbe J."/>
            <person name="Martin F.M."/>
        </authorList>
    </citation>
    <scope>NUCLEOTIDE SEQUENCE</scope>
    <source>
        <strain evidence="1">FP105234-sp</strain>
    </source>
</reference>
<evidence type="ECO:0000313" key="2">
    <source>
        <dbReference type="Proteomes" id="UP000814033"/>
    </source>
</evidence>
<keyword evidence="2" id="KW-1185">Reference proteome</keyword>